<comment type="caution">
    <text evidence="3">The sequence shown here is derived from an EMBL/GenBank/DDBJ whole genome shotgun (WGS) entry which is preliminary data.</text>
</comment>
<feature type="compositionally biased region" description="Polar residues" evidence="1">
    <location>
        <begin position="177"/>
        <end position="187"/>
    </location>
</feature>
<dbReference type="OrthoDB" id="18440at2759"/>
<dbReference type="PROSITE" id="PS00028">
    <property type="entry name" value="ZINC_FINGER_C2H2_1"/>
    <property type="match status" value="1"/>
</dbReference>
<feature type="compositionally biased region" description="Gly residues" evidence="1">
    <location>
        <begin position="190"/>
        <end position="203"/>
    </location>
</feature>
<evidence type="ECO:0000313" key="4">
    <source>
        <dbReference type="Proteomes" id="UP000078544"/>
    </source>
</evidence>
<evidence type="ECO:0000256" key="1">
    <source>
        <dbReference type="SAM" id="MobiDB-lite"/>
    </source>
</evidence>
<dbReference type="PANTHER" id="PTHR21354:SF0">
    <property type="entry name" value="ZINC FINGER PROTEIN 511"/>
    <property type="match status" value="1"/>
</dbReference>
<reference evidence="3 4" key="1">
    <citation type="journal article" date="2016" name="Genome Biol. Evol.">
        <title>Divergent and convergent evolution of fungal pathogenicity.</title>
        <authorList>
            <person name="Shang Y."/>
            <person name="Xiao G."/>
            <person name="Zheng P."/>
            <person name="Cen K."/>
            <person name="Zhan S."/>
            <person name="Wang C."/>
        </authorList>
    </citation>
    <scope>NUCLEOTIDE SEQUENCE [LARGE SCALE GENOMIC DNA]</scope>
    <source>
        <strain evidence="3 4">RCEF 2490</strain>
    </source>
</reference>
<feature type="domain" description="C2H2-type" evidence="2">
    <location>
        <begin position="84"/>
        <end position="105"/>
    </location>
</feature>
<evidence type="ECO:0000259" key="2">
    <source>
        <dbReference type="PROSITE" id="PS00028"/>
    </source>
</evidence>
<feature type="compositionally biased region" description="Basic and acidic residues" evidence="1">
    <location>
        <begin position="1"/>
        <end position="25"/>
    </location>
</feature>
<feature type="region of interest" description="Disordered" evidence="1">
    <location>
        <begin position="1"/>
        <end position="38"/>
    </location>
</feature>
<dbReference type="SMART" id="SM00355">
    <property type="entry name" value="ZnF_C2H2"/>
    <property type="match status" value="2"/>
</dbReference>
<organism evidence="3 4">
    <name type="scientific">Moelleriella libera RCEF 2490</name>
    <dbReference type="NCBI Taxonomy" id="1081109"/>
    <lineage>
        <taxon>Eukaryota</taxon>
        <taxon>Fungi</taxon>
        <taxon>Dikarya</taxon>
        <taxon>Ascomycota</taxon>
        <taxon>Pezizomycotina</taxon>
        <taxon>Sordariomycetes</taxon>
        <taxon>Hypocreomycetidae</taxon>
        <taxon>Hypocreales</taxon>
        <taxon>Clavicipitaceae</taxon>
        <taxon>Moelleriella</taxon>
    </lineage>
</organism>
<dbReference type="InterPro" id="IPR013087">
    <property type="entry name" value="Znf_C2H2_type"/>
</dbReference>
<dbReference type="EMBL" id="AZGY01000001">
    <property type="protein sequence ID" value="OAA33112.1"/>
    <property type="molecule type" value="Genomic_DNA"/>
</dbReference>
<protein>
    <submittedName>
        <fullName evidence="3">C2H2 type zinc finger domain protein</fullName>
    </submittedName>
</protein>
<dbReference type="Proteomes" id="UP000078544">
    <property type="component" value="Unassembled WGS sequence"/>
</dbReference>
<name>A0A166UYN3_9HYPO</name>
<sequence length="262" mass="29549">MKRSRELCGHADSNDGDDHKERPGEPDESSPAAKLSHRDLAEDDYQTEDNVKMKCWLPPHHAPLTFGSYREYESHYNLSHLNKCLECHKTFPSEHLLSIHIEELHDPLVRVRRDNGEHTYTCFVEDCDRKCLTPQKRRLHLIDKHMYPKNFFFDVTKKGISGRCSLLVDSTRHRRNSSTPSSMVQETRGQPGGGGTRGRGAGGLEDKSTVEAIPSPASEGGEDTEKSRVDREMMDLTGAMSALKFVPPSVRFGRVRAGFSKS</sequence>
<evidence type="ECO:0000313" key="3">
    <source>
        <dbReference type="EMBL" id="OAA33112.1"/>
    </source>
</evidence>
<dbReference type="AlphaFoldDB" id="A0A166UYN3"/>
<accession>A0A166UYN3</accession>
<keyword evidence="4" id="KW-1185">Reference proteome</keyword>
<feature type="region of interest" description="Disordered" evidence="1">
    <location>
        <begin position="171"/>
        <end position="230"/>
    </location>
</feature>
<gene>
    <name evidence="3" type="ORF">AAL_00577</name>
</gene>
<proteinExistence type="predicted"/>
<dbReference type="PANTHER" id="PTHR21354">
    <property type="entry name" value="ZINC FINGER PROTEIN 511"/>
    <property type="match status" value="1"/>
</dbReference>
<dbReference type="InterPro" id="IPR039258">
    <property type="entry name" value="ZNF511"/>
</dbReference>